<dbReference type="Gene3D" id="1.10.3720.10">
    <property type="entry name" value="MetI-like"/>
    <property type="match status" value="1"/>
</dbReference>
<feature type="transmembrane region" description="Helical" evidence="7">
    <location>
        <begin position="104"/>
        <end position="135"/>
    </location>
</feature>
<evidence type="ECO:0000259" key="8">
    <source>
        <dbReference type="PROSITE" id="PS50928"/>
    </source>
</evidence>
<keyword evidence="6 7" id="KW-0472">Membrane</keyword>
<keyword evidence="4 7" id="KW-0812">Transmembrane</keyword>
<keyword evidence="3" id="KW-1003">Cell membrane</keyword>
<reference evidence="9" key="1">
    <citation type="submission" date="2021-04" db="EMBL/GenBank/DDBJ databases">
        <title>Biosynthetic gene clusters of Dactylosporangioum roseum.</title>
        <authorList>
            <person name="Hartkoorn R.C."/>
            <person name="Beaudoing E."/>
            <person name="Hot D."/>
            <person name="Moureu S."/>
        </authorList>
    </citation>
    <scope>NUCLEOTIDE SEQUENCE</scope>
    <source>
        <strain evidence="9">NRRL B-16295</strain>
    </source>
</reference>
<evidence type="ECO:0000256" key="7">
    <source>
        <dbReference type="RuleBase" id="RU363032"/>
    </source>
</evidence>
<feature type="transmembrane region" description="Helical" evidence="7">
    <location>
        <begin position="249"/>
        <end position="274"/>
    </location>
</feature>
<protein>
    <submittedName>
        <fullName evidence="9">ABC transporter permease</fullName>
    </submittedName>
</protein>
<name>A0ABY5ZAX9_9ACTN</name>
<evidence type="ECO:0000256" key="1">
    <source>
        <dbReference type="ARBA" id="ARBA00004651"/>
    </source>
</evidence>
<feature type="transmembrane region" description="Helical" evidence="7">
    <location>
        <begin position="294"/>
        <end position="317"/>
    </location>
</feature>
<feature type="transmembrane region" description="Helical" evidence="7">
    <location>
        <begin position="21"/>
        <end position="41"/>
    </location>
</feature>
<evidence type="ECO:0000256" key="5">
    <source>
        <dbReference type="ARBA" id="ARBA00022989"/>
    </source>
</evidence>
<dbReference type="Proteomes" id="UP001058271">
    <property type="component" value="Chromosome"/>
</dbReference>
<evidence type="ECO:0000256" key="4">
    <source>
        <dbReference type="ARBA" id="ARBA00022692"/>
    </source>
</evidence>
<accession>A0ABY5ZAX9</accession>
<gene>
    <name evidence="9" type="ORF">Drose_13720</name>
</gene>
<proteinExistence type="inferred from homology"/>
<evidence type="ECO:0000313" key="10">
    <source>
        <dbReference type="Proteomes" id="UP001058271"/>
    </source>
</evidence>
<dbReference type="Pfam" id="PF00528">
    <property type="entry name" value="BPD_transp_1"/>
    <property type="match status" value="1"/>
</dbReference>
<keyword evidence="10" id="KW-1185">Reference proteome</keyword>
<organism evidence="9 10">
    <name type="scientific">Dactylosporangium roseum</name>
    <dbReference type="NCBI Taxonomy" id="47989"/>
    <lineage>
        <taxon>Bacteria</taxon>
        <taxon>Bacillati</taxon>
        <taxon>Actinomycetota</taxon>
        <taxon>Actinomycetes</taxon>
        <taxon>Micromonosporales</taxon>
        <taxon>Micromonosporaceae</taxon>
        <taxon>Dactylosporangium</taxon>
    </lineage>
</organism>
<keyword evidence="2 7" id="KW-0813">Transport</keyword>
<evidence type="ECO:0000256" key="6">
    <source>
        <dbReference type="ARBA" id="ARBA00023136"/>
    </source>
</evidence>
<dbReference type="PANTHER" id="PTHR43163">
    <property type="entry name" value="DIPEPTIDE TRANSPORT SYSTEM PERMEASE PROTEIN DPPB-RELATED"/>
    <property type="match status" value="1"/>
</dbReference>
<evidence type="ECO:0000313" key="9">
    <source>
        <dbReference type="EMBL" id="UWZ39189.1"/>
    </source>
</evidence>
<dbReference type="SUPFAM" id="SSF161098">
    <property type="entry name" value="MetI-like"/>
    <property type="match status" value="1"/>
</dbReference>
<feature type="transmembrane region" description="Helical" evidence="7">
    <location>
        <begin position="190"/>
        <end position="209"/>
    </location>
</feature>
<sequence length="327" mass="34844">MSDGIRAIARIPVVGPLLARLPHLIIVVLLVSFGTFMLVQLTSGSPAAAILGPSATPEAVAQINSELGLDKPVLDQYLDWIGGVLHGDFGNALVPPYGTVASRILIALPVTIQLAVMALLIAFLVAIPAAVYAGYRPGGRVDRTLNATSIGSLAVPAFVLALVLALLLTLQVHAFPRTGWVSFTTDPLRSIWSAFLPALTLSMPMIAYFSRVLRAEIVQTLQEDFVLFARLRGLPIRTILFRYVLRPSCVSLVTISGLSLGSLLGGTVIVESIFALPGMGNLLLNAVVNSDFPLVQGGVLLISITYVAVNTVVDLSYRLIDPRMRNA</sequence>
<comment type="subcellular location">
    <subcellularLocation>
        <location evidence="1 7">Cell membrane</location>
        <topology evidence="1 7">Multi-pass membrane protein</topology>
    </subcellularLocation>
</comment>
<dbReference type="InterPro" id="IPR000515">
    <property type="entry name" value="MetI-like"/>
</dbReference>
<dbReference type="EMBL" id="CP073721">
    <property type="protein sequence ID" value="UWZ39189.1"/>
    <property type="molecule type" value="Genomic_DNA"/>
</dbReference>
<keyword evidence="5 7" id="KW-1133">Transmembrane helix</keyword>
<dbReference type="RefSeq" id="WP_260728590.1">
    <property type="nucleotide sequence ID" value="NZ_BAAABS010000015.1"/>
</dbReference>
<comment type="similarity">
    <text evidence="7">Belongs to the binding-protein-dependent transport system permease family.</text>
</comment>
<evidence type="ECO:0000256" key="2">
    <source>
        <dbReference type="ARBA" id="ARBA00022448"/>
    </source>
</evidence>
<dbReference type="InterPro" id="IPR045621">
    <property type="entry name" value="BPD_transp_1_N"/>
</dbReference>
<dbReference type="InterPro" id="IPR035906">
    <property type="entry name" value="MetI-like_sf"/>
</dbReference>
<feature type="transmembrane region" description="Helical" evidence="7">
    <location>
        <begin position="147"/>
        <end position="170"/>
    </location>
</feature>
<dbReference type="CDD" id="cd06261">
    <property type="entry name" value="TM_PBP2"/>
    <property type="match status" value="1"/>
</dbReference>
<feature type="domain" description="ABC transmembrane type-1" evidence="8">
    <location>
        <begin position="108"/>
        <end position="313"/>
    </location>
</feature>
<dbReference type="Pfam" id="PF19300">
    <property type="entry name" value="BPD_transp_1_N"/>
    <property type="match status" value="1"/>
</dbReference>
<evidence type="ECO:0000256" key="3">
    <source>
        <dbReference type="ARBA" id="ARBA00022475"/>
    </source>
</evidence>
<dbReference type="PANTHER" id="PTHR43163:SF6">
    <property type="entry name" value="DIPEPTIDE TRANSPORT SYSTEM PERMEASE PROTEIN DPPB-RELATED"/>
    <property type="match status" value="1"/>
</dbReference>
<dbReference type="PROSITE" id="PS50928">
    <property type="entry name" value="ABC_TM1"/>
    <property type="match status" value="1"/>
</dbReference>